<evidence type="ECO:0000313" key="3">
    <source>
        <dbReference type="Proteomes" id="UP000186817"/>
    </source>
</evidence>
<organism evidence="2 3">
    <name type="scientific">Symbiodinium microadriaticum</name>
    <name type="common">Dinoflagellate</name>
    <name type="synonym">Zooxanthella microadriatica</name>
    <dbReference type="NCBI Taxonomy" id="2951"/>
    <lineage>
        <taxon>Eukaryota</taxon>
        <taxon>Sar</taxon>
        <taxon>Alveolata</taxon>
        <taxon>Dinophyceae</taxon>
        <taxon>Suessiales</taxon>
        <taxon>Symbiodiniaceae</taxon>
        <taxon>Symbiodinium</taxon>
    </lineage>
</organism>
<feature type="region of interest" description="Disordered" evidence="1">
    <location>
        <begin position="24"/>
        <end position="101"/>
    </location>
</feature>
<dbReference type="AlphaFoldDB" id="A0A1Q9E9T1"/>
<comment type="caution">
    <text evidence="2">The sequence shown here is derived from an EMBL/GenBank/DDBJ whole genome shotgun (WGS) entry which is preliminary data.</text>
</comment>
<keyword evidence="3" id="KW-1185">Reference proteome</keyword>
<feature type="compositionally biased region" description="Basic and acidic residues" evidence="1">
    <location>
        <begin position="24"/>
        <end position="40"/>
    </location>
</feature>
<evidence type="ECO:0000256" key="1">
    <source>
        <dbReference type="SAM" id="MobiDB-lite"/>
    </source>
</evidence>
<dbReference type="Proteomes" id="UP000186817">
    <property type="component" value="Unassembled WGS sequence"/>
</dbReference>
<accession>A0A1Q9E9T1</accession>
<feature type="compositionally biased region" description="Basic and acidic residues" evidence="1">
    <location>
        <begin position="196"/>
        <end position="207"/>
    </location>
</feature>
<proteinExistence type="predicted"/>
<evidence type="ECO:0000313" key="2">
    <source>
        <dbReference type="EMBL" id="OLQ04180.1"/>
    </source>
</evidence>
<reference evidence="2 3" key="1">
    <citation type="submission" date="2016-02" db="EMBL/GenBank/DDBJ databases">
        <title>Genome analysis of coral dinoflagellate symbionts highlights evolutionary adaptations to a symbiotic lifestyle.</title>
        <authorList>
            <person name="Aranda M."/>
            <person name="Li Y."/>
            <person name="Liew Y.J."/>
            <person name="Baumgarten S."/>
            <person name="Simakov O."/>
            <person name="Wilson M."/>
            <person name="Piel J."/>
            <person name="Ashoor H."/>
            <person name="Bougouffa S."/>
            <person name="Bajic V.B."/>
            <person name="Ryu T."/>
            <person name="Ravasi T."/>
            <person name="Bayer T."/>
            <person name="Micklem G."/>
            <person name="Kim H."/>
            <person name="Bhak J."/>
            <person name="Lajeunesse T.C."/>
            <person name="Voolstra C.R."/>
        </authorList>
    </citation>
    <scope>NUCLEOTIDE SEQUENCE [LARGE SCALE GENOMIC DNA]</scope>
    <source>
        <strain evidence="2 3">CCMP2467</strain>
    </source>
</reference>
<dbReference type="EMBL" id="LSRX01000217">
    <property type="protein sequence ID" value="OLQ04180.1"/>
    <property type="molecule type" value="Genomic_DNA"/>
</dbReference>
<dbReference type="OrthoDB" id="424360at2759"/>
<sequence>MDDLSFFDSALSDTEMDELLMSCKKEAEQKKRKEASATEHQKKKKQKKQKKVKDTQETDAIPELAVPSTPPTSPAKESNSPTSEEKKEVTPSSFTPKCQAKGLPLHAVRRQVVQTKPRPKGLKANYPSKCGVGACRHLIMKEPEWNKKKGVWVARCAMTYSGNRSSYHTWYSVNEGKSWEFTTTLYNLFKTPAKEQKQEIPKPEIQKECVTPESSAGSPEPTSTPSRIIDTSRNKQPAADQKLTSQGKATGLTPERFMQYLMKELAGSQARQIARFCWERSNHDGVIFRQRARLIAQTVRDNLDRKQEALGVRDLDGAMKFVKKVVG</sequence>
<feature type="compositionally biased region" description="Polar residues" evidence="1">
    <location>
        <begin position="212"/>
        <end position="235"/>
    </location>
</feature>
<name>A0A1Q9E9T1_SYMMI</name>
<feature type="region of interest" description="Disordered" evidence="1">
    <location>
        <begin position="196"/>
        <end position="249"/>
    </location>
</feature>
<feature type="compositionally biased region" description="Basic residues" evidence="1">
    <location>
        <begin position="41"/>
        <end position="51"/>
    </location>
</feature>
<protein>
    <submittedName>
        <fullName evidence="2">Uncharacterized protein</fullName>
    </submittedName>
</protein>
<gene>
    <name evidence="2" type="ORF">AK812_SmicGene12792</name>
</gene>